<proteinExistence type="predicted"/>
<name>A0A1B7MYU4_9AGAM</name>
<sequence>MSESSWIRLAQVLRWALYDNHLPPDFPYARASTVSSAQHTAVVLFLLLNTPPWRHFISMPLKSLIVSSSNVAQGRQLYGGTSSLLRWTGPRRVSGVKTVLQPGEIFSRAAHHHSAHAMALRRHILALWAWGYNRQYEVFDAVVRTGLSDDSA</sequence>
<keyword evidence="2" id="KW-1185">Reference proteome</keyword>
<reference evidence="1 2" key="1">
    <citation type="submission" date="2016-06" db="EMBL/GenBank/DDBJ databases">
        <title>Comparative genomics of the ectomycorrhizal sister species Rhizopogon vinicolor and Rhizopogon vesiculosus (Basidiomycota: Boletales) reveals a divergence of the mating type B locus.</title>
        <authorList>
            <consortium name="DOE Joint Genome Institute"/>
            <person name="Mujic A.B."/>
            <person name="Kuo A."/>
            <person name="Tritt A."/>
            <person name="Lipzen A."/>
            <person name="Chen C."/>
            <person name="Johnson J."/>
            <person name="Sharma A."/>
            <person name="Barry K."/>
            <person name="Grigoriev I.V."/>
            <person name="Spatafora J.W."/>
        </authorList>
    </citation>
    <scope>NUCLEOTIDE SEQUENCE [LARGE SCALE GENOMIC DNA]</scope>
    <source>
        <strain evidence="1 2">AM-OR11-026</strain>
    </source>
</reference>
<dbReference type="InParanoid" id="A0A1B7MYU4"/>
<dbReference type="EMBL" id="KV448334">
    <property type="protein sequence ID" value="OAX37731.1"/>
    <property type="molecule type" value="Genomic_DNA"/>
</dbReference>
<gene>
    <name evidence="1" type="ORF">K503DRAFT_801000</name>
</gene>
<accession>A0A1B7MYU4</accession>
<organism evidence="1 2">
    <name type="scientific">Rhizopogon vinicolor AM-OR11-026</name>
    <dbReference type="NCBI Taxonomy" id="1314800"/>
    <lineage>
        <taxon>Eukaryota</taxon>
        <taxon>Fungi</taxon>
        <taxon>Dikarya</taxon>
        <taxon>Basidiomycota</taxon>
        <taxon>Agaricomycotina</taxon>
        <taxon>Agaricomycetes</taxon>
        <taxon>Agaricomycetidae</taxon>
        <taxon>Boletales</taxon>
        <taxon>Suillineae</taxon>
        <taxon>Rhizopogonaceae</taxon>
        <taxon>Rhizopogon</taxon>
    </lineage>
</organism>
<dbReference type="Proteomes" id="UP000092154">
    <property type="component" value="Unassembled WGS sequence"/>
</dbReference>
<dbReference type="AlphaFoldDB" id="A0A1B7MYU4"/>
<evidence type="ECO:0000313" key="1">
    <source>
        <dbReference type="EMBL" id="OAX37731.1"/>
    </source>
</evidence>
<protein>
    <submittedName>
        <fullName evidence="1">Uncharacterized protein</fullName>
    </submittedName>
</protein>
<evidence type="ECO:0000313" key="2">
    <source>
        <dbReference type="Proteomes" id="UP000092154"/>
    </source>
</evidence>